<name>A0A4P8IGS9_9FIRM</name>
<dbReference type="OrthoDB" id="9792792at2"/>
<dbReference type="GO" id="GO:0005737">
    <property type="term" value="C:cytoplasm"/>
    <property type="evidence" value="ECO:0007669"/>
    <property type="project" value="TreeGrafter"/>
</dbReference>
<keyword evidence="6" id="KW-1185">Reference proteome</keyword>
<evidence type="ECO:0000256" key="4">
    <source>
        <dbReference type="PIRSR" id="PIRSR602678-1"/>
    </source>
</evidence>
<evidence type="ECO:0000256" key="2">
    <source>
        <dbReference type="ARBA" id="ARBA00022112"/>
    </source>
</evidence>
<evidence type="ECO:0000256" key="3">
    <source>
        <dbReference type="ARBA" id="ARBA00022723"/>
    </source>
</evidence>
<dbReference type="Gene3D" id="3.40.1390.30">
    <property type="entry name" value="NIF3 (NGG1p interacting factor 3)-like"/>
    <property type="match status" value="2"/>
</dbReference>
<feature type="binding site" evidence="4">
    <location>
        <position position="64"/>
    </location>
    <ligand>
        <name>a divalent metal cation</name>
        <dbReference type="ChEBI" id="CHEBI:60240"/>
        <label>2</label>
    </ligand>
</feature>
<dbReference type="SUPFAM" id="SSF102705">
    <property type="entry name" value="NIF3 (NGG1p interacting factor 3)-like"/>
    <property type="match status" value="1"/>
</dbReference>
<keyword evidence="3 4" id="KW-0479">Metal-binding</keyword>
<dbReference type="PANTHER" id="PTHR13799">
    <property type="entry name" value="NGG1 INTERACTING FACTOR 3"/>
    <property type="match status" value="1"/>
</dbReference>
<dbReference type="KEGG" id="arf:AR1Y2_0865"/>
<dbReference type="InterPro" id="IPR002678">
    <property type="entry name" value="DUF34/NIF3"/>
</dbReference>
<dbReference type="Pfam" id="PF01784">
    <property type="entry name" value="DUF34_NIF3"/>
    <property type="match status" value="1"/>
</dbReference>
<comment type="similarity">
    <text evidence="1">Belongs to the GTP cyclohydrolase I type 2/NIF3 family.</text>
</comment>
<feature type="binding site" evidence="4">
    <location>
        <position position="220"/>
    </location>
    <ligand>
        <name>a divalent metal cation</name>
        <dbReference type="ChEBI" id="CHEBI:60240"/>
        <label>1</label>
    </ligand>
</feature>
<feature type="binding site" evidence="4">
    <location>
        <position position="216"/>
    </location>
    <ligand>
        <name>a divalent metal cation</name>
        <dbReference type="ChEBI" id="CHEBI:60240"/>
        <label>1</label>
    </ligand>
</feature>
<reference evidence="5 6" key="1">
    <citation type="submission" date="2019-05" db="EMBL/GenBank/DDBJ databases">
        <title>Complete genome sequencing of Anaerostipes rhamnosivorans.</title>
        <authorList>
            <person name="Bui T.P.N."/>
            <person name="de Vos W.M."/>
        </authorList>
    </citation>
    <scope>NUCLEOTIDE SEQUENCE [LARGE SCALE GENOMIC DNA]</scope>
    <source>
        <strain evidence="5 6">1y2</strain>
    </source>
</reference>
<dbReference type="Proteomes" id="UP000298653">
    <property type="component" value="Chromosome"/>
</dbReference>
<accession>A0A4P8IGS9</accession>
<feature type="binding site" evidence="4">
    <location>
        <position position="97"/>
    </location>
    <ligand>
        <name>a divalent metal cation</name>
        <dbReference type="ChEBI" id="CHEBI:60240"/>
        <label>1</label>
    </ligand>
</feature>
<dbReference type="EMBL" id="CP040058">
    <property type="protein sequence ID" value="QCP34319.1"/>
    <property type="molecule type" value="Genomic_DNA"/>
</dbReference>
<proteinExistence type="inferred from homology"/>
<feature type="binding site" evidence="4">
    <location>
        <position position="65"/>
    </location>
    <ligand>
        <name>a divalent metal cation</name>
        <dbReference type="ChEBI" id="CHEBI:60240"/>
        <label>1</label>
    </ligand>
</feature>
<protein>
    <recommendedName>
        <fullName evidence="2">GTP cyclohydrolase 1 type 2 homolog</fullName>
    </recommendedName>
</protein>
<sequence>MKYSELKAIMIEMFDESKLEMFPQEWGFYNEIDRDIKCIGYATNLTQEIIEKASREDVDFLITHHDSWEFIYGLKECCNDLLDSGRITHAYFHAPLDDAEFGTSASLAKALGIKNLKKVMPYAEVYYGGVAGDSDPVSFELFTKRLEEILQEKVRSYQNHKKPVKKAAVAAGGGNMTNEMRIAAEAGCDTYVTGEYVLYSQQYAQHVGMNLLVGSHTNTEILGVESLVRRITKGTDIRLVRIKEPNY</sequence>
<dbReference type="GO" id="GO:0046872">
    <property type="term" value="F:metal ion binding"/>
    <property type="evidence" value="ECO:0007669"/>
    <property type="project" value="UniProtKB-KW"/>
</dbReference>
<evidence type="ECO:0000313" key="6">
    <source>
        <dbReference type="Proteomes" id="UP000298653"/>
    </source>
</evidence>
<evidence type="ECO:0000313" key="5">
    <source>
        <dbReference type="EMBL" id="QCP34319.1"/>
    </source>
</evidence>
<dbReference type="AlphaFoldDB" id="A0A4P8IGS9"/>
<dbReference type="InterPro" id="IPR036069">
    <property type="entry name" value="DUF34/NIF3_sf"/>
</dbReference>
<dbReference type="PANTHER" id="PTHR13799:SF14">
    <property type="entry name" value="GTP CYCLOHYDROLASE 1 TYPE 2 HOMOLOG"/>
    <property type="match status" value="1"/>
</dbReference>
<evidence type="ECO:0000256" key="1">
    <source>
        <dbReference type="ARBA" id="ARBA00006964"/>
    </source>
</evidence>
<organism evidence="5 6">
    <name type="scientific">Anaerostipes rhamnosivorans</name>
    <dbReference type="NCBI Taxonomy" id="1229621"/>
    <lineage>
        <taxon>Bacteria</taxon>
        <taxon>Bacillati</taxon>
        <taxon>Bacillota</taxon>
        <taxon>Clostridia</taxon>
        <taxon>Lachnospirales</taxon>
        <taxon>Lachnospiraceae</taxon>
        <taxon>Anaerostipes</taxon>
    </lineage>
</organism>
<gene>
    <name evidence="5" type="ORF">AR1Y2_0865</name>
</gene>
<dbReference type="RefSeq" id="WP_137327879.1">
    <property type="nucleotide sequence ID" value="NZ_CP040058.1"/>
</dbReference>